<evidence type="ECO:0000313" key="4">
    <source>
        <dbReference type="EMBL" id="WCO68820.1"/>
    </source>
</evidence>
<dbReference type="SUPFAM" id="SSF55166">
    <property type="entry name" value="Hedgehog/DD-peptidase"/>
    <property type="match status" value="1"/>
</dbReference>
<dbReference type="Proteomes" id="UP001216390">
    <property type="component" value="Chromosome"/>
</dbReference>
<evidence type="ECO:0000259" key="3">
    <source>
        <dbReference type="Pfam" id="PF02557"/>
    </source>
</evidence>
<organism evidence="4 5">
    <name type="scientific">Iamia majanohamensis</name>
    <dbReference type="NCBI Taxonomy" id="467976"/>
    <lineage>
        <taxon>Bacteria</taxon>
        <taxon>Bacillati</taxon>
        <taxon>Actinomycetota</taxon>
        <taxon>Acidimicrobiia</taxon>
        <taxon>Acidimicrobiales</taxon>
        <taxon>Iamiaceae</taxon>
        <taxon>Iamia</taxon>
    </lineage>
</organism>
<keyword evidence="5" id="KW-1185">Reference proteome</keyword>
<keyword evidence="1" id="KW-0175">Coiled coil</keyword>
<dbReference type="GO" id="GO:0004180">
    <property type="term" value="F:carboxypeptidase activity"/>
    <property type="evidence" value="ECO:0007669"/>
    <property type="project" value="UniProtKB-KW"/>
</dbReference>
<keyword evidence="4" id="KW-0645">Protease</keyword>
<keyword evidence="4" id="KW-0378">Hydrolase</keyword>
<dbReference type="EMBL" id="CP116942">
    <property type="protein sequence ID" value="WCO68820.1"/>
    <property type="molecule type" value="Genomic_DNA"/>
</dbReference>
<dbReference type="InterPro" id="IPR003709">
    <property type="entry name" value="VanY-like_core_dom"/>
</dbReference>
<dbReference type="Pfam" id="PF02557">
    <property type="entry name" value="VanY"/>
    <property type="match status" value="1"/>
</dbReference>
<feature type="region of interest" description="Disordered" evidence="2">
    <location>
        <begin position="261"/>
        <end position="303"/>
    </location>
</feature>
<keyword evidence="4" id="KW-0121">Carboxypeptidase</keyword>
<feature type="compositionally biased region" description="Low complexity" evidence="2">
    <location>
        <begin position="292"/>
        <end position="303"/>
    </location>
</feature>
<evidence type="ECO:0000313" key="5">
    <source>
        <dbReference type="Proteomes" id="UP001216390"/>
    </source>
</evidence>
<name>A0AAE9Y8Q3_9ACTN</name>
<dbReference type="GO" id="GO:0006508">
    <property type="term" value="P:proteolysis"/>
    <property type="evidence" value="ECO:0007669"/>
    <property type="project" value="InterPro"/>
</dbReference>
<dbReference type="KEGG" id="ima:PO878_08790"/>
<feature type="domain" description="D-alanyl-D-alanine carboxypeptidase-like core" evidence="3">
    <location>
        <begin position="321"/>
        <end position="432"/>
    </location>
</feature>
<proteinExistence type="predicted"/>
<dbReference type="AlphaFoldDB" id="A0AAE9Y8Q3"/>
<reference evidence="4" key="1">
    <citation type="submission" date="2023-01" db="EMBL/GenBank/DDBJ databases">
        <title>The diversity of Class Acidimicrobiia in South China Sea sediment environments and the proposal of Iamia marina sp. nov., a novel species of the genus Iamia.</title>
        <authorList>
            <person name="He Y."/>
            <person name="Tian X."/>
        </authorList>
    </citation>
    <scope>NUCLEOTIDE SEQUENCE</scope>
    <source>
        <strain evidence="4">DSM 19957</strain>
    </source>
</reference>
<protein>
    <submittedName>
        <fullName evidence="4">D-alanyl-D-alanine carboxypeptidase family protein</fullName>
    </submittedName>
</protein>
<gene>
    <name evidence="4" type="ORF">PO878_08790</name>
</gene>
<dbReference type="RefSeq" id="WP_272738335.1">
    <property type="nucleotide sequence ID" value="NZ_CP116942.1"/>
</dbReference>
<sequence length="436" mass="46040">MRTRKAPLITTVLSAFLVVLLLPHLASGTEAEEERERVREERAAAATNVDALRGDKAEVEAALQALNERLAGEEAALDNAEREKAEADEAQLRAQEGIDEAEARLGELEQRLREQMVEAYTDGENSSVGVLDASSATDLVKRRAILEGQAADDDDLTDQVRAAEAELEAQRRAATEAGERAADKAAEVQERIESVEAARAEQQGFAADVQTRIDGELARAIELGQRDRELSAQIVREQAELQARLALQRYREQKAAEEAAAAAAAAEAEEAAAQEAPAPAPAPAPSYGDGGSEPAPVAAPGGVTPAGSGGGVSLCNAGGITVNCQIAEQVRSLLAAAAADGLQLSGGGYRDPSNQIALREQNCGSSYYAIYEMSSSSCSPPTARPGSSNHEVGLAIDFSNCQSRGSACYQWLNANASRFGLYNLPSEPWHWSNDGT</sequence>
<feature type="coiled-coil region" evidence="1">
    <location>
        <begin position="153"/>
        <end position="198"/>
    </location>
</feature>
<evidence type="ECO:0000256" key="1">
    <source>
        <dbReference type="SAM" id="Coils"/>
    </source>
</evidence>
<evidence type="ECO:0000256" key="2">
    <source>
        <dbReference type="SAM" id="MobiDB-lite"/>
    </source>
</evidence>
<dbReference type="Gene3D" id="6.10.250.3150">
    <property type="match status" value="1"/>
</dbReference>
<feature type="coiled-coil region" evidence="1">
    <location>
        <begin position="28"/>
        <end position="118"/>
    </location>
</feature>
<accession>A0AAE9Y8Q3</accession>
<dbReference type="CDD" id="cd14814">
    <property type="entry name" value="Peptidase_M15"/>
    <property type="match status" value="1"/>
</dbReference>
<dbReference type="Gene3D" id="3.30.1380.10">
    <property type="match status" value="1"/>
</dbReference>
<dbReference type="InterPro" id="IPR009045">
    <property type="entry name" value="Zn_M74/Hedgehog-like"/>
</dbReference>